<dbReference type="EMBL" id="QUSF01000008">
    <property type="protein sequence ID" value="RLW07220.1"/>
    <property type="molecule type" value="Genomic_DNA"/>
</dbReference>
<keyword evidence="2" id="KW-1185">Reference proteome</keyword>
<evidence type="ECO:0000313" key="1">
    <source>
        <dbReference type="EMBL" id="RLW07220.1"/>
    </source>
</evidence>
<gene>
    <name evidence="1" type="ORF">DV515_00004196</name>
</gene>
<dbReference type="AlphaFoldDB" id="A0A3L8SRQ0"/>
<dbReference type="Proteomes" id="UP000276834">
    <property type="component" value="Unassembled WGS sequence"/>
</dbReference>
<comment type="caution">
    <text evidence="1">The sequence shown here is derived from an EMBL/GenBank/DDBJ whole genome shotgun (WGS) entry which is preliminary data.</text>
</comment>
<protein>
    <submittedName>
        <fullName evidence="1">Uncharacterized protein</fullName>
    </submittedName>
</protein>
<organism evidence="1 2">
    <name type="scientific">Chloebia gouldiae</name>
    <name type="common">Gouldian finch</name>
    <name type="synonym">Erythrura gouldiae</name>
    <dbReference type="NCBI Taxonomy" id="44316"/>
    <lineage>
        <taxon>Eukaryota</taxon>
        <taxon>Metazoa</taxon>
        <taxon>Chordata</taxon>
        <taxon>Craniata</taxon>
        <taxon>Vertebrata</taxon>
        <taxon>Euteleostomi</taxon>
        <taxon>Archelosauria</taxon>
        <taxon>Archosauria</taxon>
        <taxon>Dinosauria</taxon>
        <taxon>Saurischia</taxon>
        <taxon>Theropoda</taxon>
        <taxon>Coelurosauria</taxon>
        <taxon>Aves</taxon>
        <taxon>Neognathae</taxon>
        <taxon>Neoaves</taxon>
        <taxon>Telluraves</taxon>
        <taxon>Australaves</taxon>
        <taxon>Passeriformes</taxon>
        <taxon>Passeroidea</taxon>
        <taxon>Passeridae</taxon>
        <taxon>Chloebia</taxon>
    </lineage>
</organism>
<evidence type="ECO:0000313" key="2">
    <source>
        <dbReference type="Proteomes" id="UP000276834"/>
    </source>
</evidence>
<accession>A0A3L8SRQ0</accession>
<name>A0A3L8SRQ0_CHLGU</name>
<sequence length="129" mass="14429">MLLHPSRTSPHKRRGSLRAAEVSHACTHIIKREDWLAFSKPDMFQVSPCRRQVSLATPTQFPRCPLHSAVFAKSIIQTVGNMNHCQSTDIPAGQLRTCTCGTAISIKVTFGIISENSKDRTRHQDFSKI</sequence>
<reference evidence="1 2" key="1">
    <citation type="journal article" date="2018" name="Proc. R. Soc. B">
        <title>A non-coding region near Follistatin controls head colour polymorphism in the Gouldian finch.</title>
        <authorList>
            <person name="Toomey M.B."/>
            <person name="Marques C.I."/>
            <person name="Andrade P."/>
            <person name="Araujo P.M."/>
            <person name="Sabatino S."/>
            <person name="Gazda M.A."/>
            <person name="Afonso S."/>
            <person name="Lopes R.J."/>
            <person name="Corbo J.C."/>
            <person name="Carneiro M."/>
        </authorList>
    </citation>
    <scope>NUCLEOTIDE SEQUENCE [LARGE SCALE GENOMIC DNA]</scope>
    <source>
        <strain evidence="1">Red01</strain>
        <tissue evidence="1">Muscle</tissue>
    </source>
</reference>
<proteinExistence type="predicted"/>